<dbReference type="AlphaFoldDB" id="A0A0F9NB55"/>
<sequence>MSEPELKEKIEKILEEGIKDMTEKLIEAIKEEKNTNNPIWE</sequence>
<evidence type="ECO:0000313" key="1">
    <source>
        <dbReference type="EMBL" id="KKM86000.1"/>
    </source>
</evidence>
<name>A0A0F9NB55_9ZZZZ</name>
<reference evidence="1" key="1">
    <citation type="journal article" date="2015" name="Nature">
        <title>Complex archaea that bridge the gap between prokaryotes and eukaryotes.</title>
        <authorList>
            <person name="Spang A."/>
            <person name="Saw J.H."/>
            <person name="Jorgensen S.L."/>
            <person name="Zaremba-Niedzwiedzka K."/>
            <person name="Martijn J."/>
            <person name="Lind A.E."/>
            <person name="van Eijk R."/>
            <person name="Schleper C."/>
            <person name="Guy L."/>
            <person name="Ettema T.J."/>
        </authorList>
    </citation>
    <scope>NUCLEOTIDE SEQUENCE</scope>
</reference>
<gene>
    <name evidence="1" type="ORF">LCGC14_1283320</name>
</gene>
<accession>A0A0F9NB55</accession>
<proteinExistence type="predicted"/>
<comment type="caution">
    <text evidence="1">The sequence shown here is derived from an EMBL/GenBank/DDBJ whole genome shotgun (WGS) entry which is preliminary data.</text>
</comment>
<organism evidence="1">
    <name type="scientific">marine sediment metagenome</name>
    <dbReference type="NCBI Taxonomy" id="412755"/>
    <lineage>
        <taxon>unclassified sequences</taxon>
        <taxon>metagenomes</taxon>
        <taxon>ecological metagenomes</taxon>
    </lineage>
</organism>
<protein>
    <submittedName>
        <fullName evidence="1">Uncharacterized protein</fullName>
    </submittedName>
</protein>
<dbReference type="EMBL" id="LAZR01007323">
    <property type="protein sequence ID" value="KKM86000.1"/>
    <property type="molecule type" value="Genomic_DNA"/>
</dbReference>